<comment type="caution">
    <text evidence="2">The sequence shown here is derived from an EMBL/GenBank/DDBJ whole genome shotgun (WGS) entry which is preliminary data.</text>
</comment>
<feature type="transmembrane region" description="Helical" evidence="1">
    <location>
        <begin position="71"/>
        <end position="91"/>
    </location>
</feature>
<evidence type="ECO:0000256" key="1">
    <source>
        <dbReference type="SAM" id="Phobius"/>
    </source>
</evidence>
<feature type="transmembrane region" description="Helical" evidence="1">
    <location>
        <begin position="35"/>
        <end position="59"/>
    </location>
</feature>
<keyword evidence="3" id="KW-1185">Reference proteome</keyword>
<name>A0ABP5HRB0_9ACTN</name>
<evidence type="ECO:0000313" key="2">
    <source>
        <dbReference type="EMBL" id="GAA2084757.1"/>
    </source>
</evidence>
<evidence type="ECO:0000313" key="3">
    <source>
        <dbReference type="Proteomes" id="UP001501480"/>
    </source>
</evidence>
<keyword evidence="1" id="KW-0472">Membrane</keyword>
<protein>
    <recommendedName>
        <fullName evidence="4">DUF3995 domain-containing protein</fullName>
    </recommendedName>
</protein>
<gene>
    <name evidence="2" type="ORF">GCM10009821_27740</name>
</gene>
<organism evidence="2 3">
    <name type="scientific">Aeromicrobium halocynthiae</name>
    <dbReference type="NCBI Taxonomy" id="560557"/>
    <lineage>
        <taxon>Bacteria</taxon>
        <taxon>Bacillati</taxon>
        <taxon>Actinomycetota</taxon>
        <taxon>Actinomycetes</taxon>
        <taxon>Propionibacteriales</taxon>
        <taxon>Nocardioidaceae</taxon>
        <taxon>Aeromicrobium</taxon>
    </lineage>
</organism>
<feature type="transmembrane region" description="Helical" evidence="1">
    <location>
        <begin position="107"/>
        <end position="128"/>
    </location>
</feature>
<reference evidence="3" key="1">
    <citation type="journal article" date="2019" name="Int. J. Syst. Evol. Microbiol.">
        <title>The Global Catalogue of Microorganisms (GCM) 10K type strain sequencing project: providing services to taxonomists for standard genome sequencing and annotation.</title>
        <authorList>
            <consortium name="The Broad Institute Genomics Platform"/>
            <consortium name="The Broad Institute Genome Sequencing Center for Infectious Disease"/>
            <person name="Wu L."/>
            <person name="Ma J."/>
        </authorList>
    </citation>
    <scope>NUCLEOTIDE SEQUENCE [LARGE SCALE GENOMIC DNA]</scope>
    <source>
        <strain evidence="3">JCM 15749</strain>
    </source>
</reference>
<dbReference type="Proteomes" id="UP001501480">
    <property type="component" value="Unassembled WGS sequence"/>
</dbReference>
<keyword evidence="1" id="KW-1133">Transmembrane helix</keyword>
<evidence type="ECO:0008006" key="4">
    <source>
        <dbReference type="Google" id="ProtNLM"/>
    </source>
</evidence>
<dbReference type="RefSeq" id="WP_344329864.1">
    <property type="nucleotide sequence ID" value="NZ_BAAAPY010000013.1"/>
</dbReference>
<dbReference type="EMBL" id="BAAAPY010000013">
    <property type="protein sequence ID" value="GAA2084757.1"/>
    <property type="molecule type" value="Genomic_DNA"/>
</dbReference>
<feature type="transmembrane region" description="Helical" evidence="1">
    <location>
        <begin position="7"/>
        <end position="23"/>
    </location>
</feature>
<keyword evidence="1" id="KW-0812">Transmembrane</keyword>
<proteinExistence type="predicted"/>
<accession>A0ABP5HRB0</accession>
<sequence>MSATRWATGAVGLAMIAVGVWSMRGFDADQLVSMVVWLAGGVVAHDLVLAPLTLLVLLLGTRVLPARARPAAVVGLVVWGGVTIATANVLLDVGGRPDNPTLLNRPYVAWWLVLSAAWWTGVAVVAWWTGRRGRALTRGA</sequence>